<keyword evidence="3" id="KW-1185">Reference proteome</keyword>
<feature type="compositionally biased region" description="Basic and acidic residues" evidence="1">
    <location>
        <begin position="39"/>
        <end position="54"/>
    </location>
</feature>
<dbReference type="AlphaFoldDB" id="A0AAD3XUU4"/>
<reference evidence="2" key="1">
    <citation type="submission" date="2023-05" db="EMBL/GenBank/DDBJ databases">
        <title>Nepenthes gracilis genome sequencing.</title>
        <authorList>
            <person name="Fukushima K."/>
        </authorList>
    </citation>
    <scope>NUCLEOTIDE SEQUENCE</scope>
    <source>
        <strain evidence="2">SING2019-196</strain>
    </source>
</reference>
<gene>
    <name evidence="2" type="ORF">Nepgr_019240</name>
</gene>
<protein>
    <submittedName>
        <fullName evidence="2">Uncharacterized protein</fullName>
    </submittedName>
</protein>
<feature type="region of interest" description="Disordered" evidence="1">
    <location>
        <begin position="29"/>
        <end position="99"/>
    </location>
</feature>
<evidence type="ECO:0000256" key="1">
    <source>
        <dbReference type="SAM" id="MobiDB-lite"/>
    </source>
</evidence>
<evidence type="ECO:0000313" key="2">
    <source>
        <dbReference type="EMBL" id="GMH17399.1"/>
    </source>
</evidence>
<proteinExistence type="predicted"/>
<feature type="compositionally biased region" description="Basic and acidic residues" evidence="1">
    <location>
        <begin position="61"/>
        <end position="70"/>
    </location>
</feature>
<evidence type="ECO:0000313" key="3">
    <source>
        <dbReference type="Proteomes" id="UP001279734"/>
    </source>
</evidence>
<organism evidence="2 3">
    <name type="scientific">Nepenthes gracilis</name>
    <name type="common">Slender pitcher plant</name>
    <dbReference type="NCBI Taxonomy" id="150966"/>
    <lineage>
        <taxon>Eukaryota</taxon>
        <taxon>Viridiplantae</taxon>
        <taxon>Streptophyta</taxon>
        <taxon>Embryophyta</taxon>
        <taxon>Tracheophyta</taxon>
        <taxon>Spermatophyta</taxon>
        <taxon>Magnoliopsida</taxon>
        <taxon>eudicotyledons</taxon>
        <taxon>Gunneridae</taxon>
        <taxon>Pentapetalae</taxon>
        <taxon>Caryophyllales</taxon>
        <taxon>Nepenthaceae</taxon>
        <taxon>Nepenthes</taxon>
    </lineage>
</organism>
<dbReference type="EMBL" id="BSYO01000017">
    <property type="protein sequence ID" value="GMH17399.1"/>
    <property type="molecule type" value="Genomic_DNA"/>
</dbReference>
<accession>A0AAD3XUU4</accession>
<name>A0AAD3XUU4_NEPGR</name>
<sequence length="187" mass="21014">MLFSIDSFERGSAASALMSEFSTTKPFPCGMSSLPKCPPNKEFDAKVRDEESRRRQVAIGNKEHELDPKKKIISPTSKSRSEKINPNQEEISSGFPIAPPRPFQAVEESKNSQGQTEIVTIGQAQVGLMRLSQTYGITSGTSKPLSEPLQFDLWYQFLKKATWETILRAYRRTRGTVEIARSIERAD</sequence>
<comment type="caution">
    <text evidence="2">The sequence shown here is derived from an EMBL/GenBank/DDBJ whole genome shotgun (WGS) entry which is preliminary data.</text>
</comment>
<dbReference type="Proteomes" id="UP001279734">
    <property type="component" value="Unassembled WGS sequence"/>
</dbReference>